<dbReference type="RefSeq" id="WP_184088855.1">
    <property type="nucleotide sequence ID" value="NZ_AP023367.1"/>
</dbReference>
<dbReference type="EMBL" id="AP023367">
    <property type="protein sequence ID" value="BCJ94893.1"/>
    <property type="molecule type" value="Genomic_DNA"/>
</dbReference>
<sequence length="1223" mass="142938">MSNIVKVSTAIGYSTGIILSSEESGGKESYIVLVNRHLVDNLIEVTDFAEKKNIEINKYFKIDVYNENGILIPRENIRICDLFYSNKVCISEDIMAFLIFIKGEKLKTECLISKEYSDDLEVFTEGFPAVLVNDSVSNVISLCGKIKTHILNFSEMGRYVVEDYHYYERLSDLKIFMGLSGAPVKRKIQGQEHLLGMNVSLPYQTNGENPFKLVNFIKIHSILNYLRESGVIIYEISEKNELYIKWTKGKVLEQTKDISKINNDNDEKTVLVLGGSGAGKSSFIRSFALHGDKIDSSGDGQTTRSKVKYNFSIYQPFGVEIKLLNRDEFVEQRIRDIAFDLISFVFEQKYGLHELDIYKDKLIYFKALYRRVNQLDEKIKNTELMDDLIYNIADNYDYDIENSDNKIIEQYNDILKKIKEFKLFDGSEYADEIEEFVGILMRKDGLFDVLEFDYILKLNDSIDSIEDISEGESETKNIVFSIIKYYCKKNINNLPSEEKKFVSAIIEEIAGGELEKDECKIKKFYRSLHDILNKGVEVYFKTLGVKNELGVYKIRYDSEKMEERENLLSESLKVINENNEKKSISSLIKVIKIKDSVSNEYVKIFDDMNIKKINFIDTRGLDHIEKGVAKESVIQKIFSDEKEEYEKEHNGVKNEDGIDAVLYLKKLDSGKPNELSEVIPLIYRVSPQISLYTVFTGIDIFYADLHNCIIDWNNYDSRLPKSVEYLKSDEFRLLLNKILLARDNRKKIIYNVLCKNIIAFCGNGTSSNRFLDSNKNNIKKMLKSIIMRENISIDFIDKETVDKKISRAKVEKLIKALFKAAKLDDFGRTNASSTCFNYVTGTKYLQNSYDFGYYGYYGDNENRLDLCFGNAYNKVFSQGSSEIEEFLKDWTANEDKIESILINMKNMFLGTSISLYKIWQEEFNSEHTIDRKFIYFIQKLYDDTRNSNDFVFNPFNIKDNYFFNRFLNYIDTISYCGLEIDTIKDKFKDCIRNEKNILDEKVKKINSNTIKKDLVVQLYKKITYTSRRKLETFKRDLEKEMSILADIIFDKDEEMTKNEMKLNIKYFLLESAVYYSNNEGIVDYSHASYNSAIENDLFRYFDQESKIISYSVLALKEKVTELKKAYIKYCFDFQNRLNENPIVKDELVDFFIEIFMEEIKNDREKCLKNIYYTDSDIRNSLKLTKTAIDNLFKPDYIDEHSNHEDTFNSDFIDILEFFVEKLK</sequence>
<dbReference type="InterPro" id="IPR027417">
    <property type="entry name" value="P-loop_NTPase"/>
</dbReference>
<organism evidence="1 2">
    <name type="scientific">Anaerocolumna cellulosilytica</name>
    <dbReference type="NCBI Taxonomy" id="433286"/>
    <lineage>
        <taxon>Bacteria</taxon>
        <taxon>Bacillati</taxon>
        <taxon>Bacillota</taxon>
        <taxon>Clostridia</taxon>
        <taxon>Lachnospirales</taxon>
        <taxon>Lachnospiraceae</taxon>
        <taxon>Anaerocolumna</taxon>
    </lineage>
</organism>
<proteinExistence type="predicted"/>
<reference evidence="1 2" key="1">
    <citation type="journal article" date="2016" name="Int. J. Syst. Evol. Microbiol.">
        <title>Descriptions of Anaerotaenia torta gen. nov., sp. nov. and Anaerocolumna cellulosilytica gen. nov., sp. nov. isolated from a methanogenic reactor of cattle waste.</title>
        <authorList>
            <person name="Uek A."/>
            <person name="Ohtaki Y."/>
            <person name="Kaku N."/>
            <person name="Ueki K."/>
        </authorList>
    </citation>
    <scope>NUCLEOTIDE SEQUENCE [LARGE SCALE GENOMIC DNA]</scope>
    <source>
        <strain evidence="1 2">SN021</strain>
    </source>
</reference>
<evidence type="ECO:0000313" key="2">
    <source>
        <dbReference type="Proteomes" id="UP000515561"/>
    </source>
</evidence>
<dbReference type="AlphaFoldDB" id="A0A6S6QUB1"/>
<dbReference type="Proteomes" id="UP000515561">
    <property type="component" value="Chromosome"/>
</dbReference>
<protein>
    <submittedName>
        <fullName evidence="1">Uncharacterized protein</fullName>
    </submittedName>
</protein>
<name>A0A6S6QUB1_9FIRM</name>
<gene>
    <name evidence="1" type="ORF">acsn021_24620</name>
</gene>
<dbReference type="Gene3D" id="3.40.50.300">
    <property type="entry name" value="P-loop containing nucleotide triphosphate hydrolases"/>
    <property type="match status" value="1"/>
</dbReference>
<dbReference type="KEGG" id="acel:acsn021_24620"/>
<keyword evidence="2" id="KW-1185">Reference proteome</keyword>
<accession>A0A6S6QUB1</accession>
<evidence type="ECO:0000313" key="1">
    <source>
        <dbReference type="EMBL" id="BCJ94893.1"/>
    </source>
</evidence>
<dbReference type="SUPFAM" id="SSF52540">
    <property type="entry name" value="P-loop containing nucleoside triphosphate hydrolases"/>
    <property type="match status" value="1"/>
</dbReference>